<reference evidence="1" key="1">
    <citation type="submission" date="2022-04" db="EMBL/GenBank/DDBJ databases">
        <title>Genome of the entomopathogenic fungus Entomophthora muscae.</title>
        <authorList>
            <person name="Elya C."/>
            <person name="Lovett B.R."/>
            <person name="Lee E."/>
            <person name="Macias A.M."/>
            <person name="Hajek A.E."/>
            <person name="De Bivort B.L."/>
            <person name="Kasson M.T."/>
            <person name="De Fine Licht H.H."/>
            <person name="Stajich J.E."/>
        </authorList>
    </citation>
    <scope>NUCLEOTIDE SEQUENCE</scope>
    <source>
        <strain evidence="1">Berkeley</strain>
    </source>
</reference>
<comment type="caution">
    <text evidence="1">The sequence shown here is derived from an EMBL/GenBank/DDBJ whole genome shotgun (WGS) entry which is preliminary data.</text>
</comment>
<sequence length="228" mass="25784">MHYQKVGQRTSRSPRHSGFPPSLFCTTTHVEISIQKVKIKAVLDTGSPVNVVSSKLVKKLKLAPNLNYHQLYGTAGLSMTHTIEAYSDMLMQVGKLLLAAPAVVLENEIYDLLVGTQLLREYNGIINLKDGYLSILGYKVPLIFEEPVKVPGLCLKTCALEYPTGVFTLKYRTHSSNFVADPEWIRRKVVHLGIKQWNNHAIALLHPYLLMIKTFKRPLKQVFNLPFK</sequence>
<evidence type="ECO:0000313" key="2">
    <source>
        <dbReference type="Proteomes" id="UP001165960"/>
    </source>
</evidence>
<gene>
    <name evidence="1" type="ORF">DSO57_1039535</name>
</gene>
<keyword evidence="2" id="KW-1185">Reference proteome</keyword>
<protein>
    <submittedName>
        <fullName evidence="1">Uncharacterized protein</fullName>
    </submittedName>
</protein>
<accession>A0ACC2TXW0</accession>
<dbReference type="EMBL" id="QTSX02002112">
    <property type="protein sequence ID" value="KAJ9079052.1"/>
    <property type="molecule type" value="Genomic_DNA"/>
</dbReference>
<proteinExistence type="predicted"/>
<dbReference type="Proteomes" id="UP001165960">
    <property type="component" value="Unassembled WGS sequence"/>
</dbReference>
<evidence type="ECO:0000313" key="1">
    <source>
        <dbReference type="EMBL" id="KAJ9079052.1"/>
    </source>
</evidence>
<organism evidence="1 2">
    <name type="scientific">Entomophthora muscae</name>
    <dbReference type="NCBI Taxonomy" id="34485"/>
    <lineage>
        <taxon>Eukaryota</taxon>
        <taxon>Fungi</taxon>
        <taxon>Fungi incertae sedis</taxon>
        <taxon>Zoopagomycota</taxon>
        <taxon>Entomophthoromycotina</taxon>
        <taxon>Entomophthoromycetes</taxon>
        <taxon>Entomophthorales</taxon>
        <taxon>Entomophthoraceae</taxon>
        <taxon>Entomophthora</taxon>
    </lineage>
</organism>
<name>A0ACC2TXW0_9FUNG</name>